<dbReference type="RefSeq" id="WP_175197587.1">
    <property type="nucleotide sequence ID" value="NZ_CADIKL010000040.1"/>
</dbReference>
<sequence length="731" mass="79891">MSTPSQSANPDRLYELLPVIHQLRDAERGYPLRALLQVISEQVNGIDADIARLYDNWFIETCDEWVVPYIGALVGYVPLNNPNDLANPATTRGLAEESLLISRQEVANTIHYRRRKGTLSLLEDLANAVGGWPAKAVEFYRLLSVTQNISYLQLDRGRTANLRDGDAFDDLGGPFDELAHTVDVRRIDSHRGRGRFNIPEVGVFVWRIKPYTVTRTPACCLEDVAPNCFTFSVLGNDSPLYTLPQPAAPGVSPTPLNLPEPITRRRLARLETGEDPETSTSGISLYYGPDGSFTIWVGTPPQPVAPGQIVAADLSGWSYRPLPNTVAVDPELGRIAFPPGQPRKQGVWVSYAYGFSADIGGGEYDRPISQPAAAVIYRVGENEEYGKIGDALARWTQDQPADAVIEIADSGVYVEPISITLKAKQTLQLRAANRTRPVIRLLDWQTSAPDDLTVSGEAESWFVLDGLLVTGRGVQVDGDIAGVVIRHSTLVPGWGLECDCKPRRPTDASLDLIDAPDCLTIEHSIVGAIQVDRNEAKKNPGKIRISDSIVDATANDQPALGAPQSLCAYVTVTIVRSTVFGQIAAHAIELAENAIFMGSVLVCRRQQGCVRFCYVAPGSRTPRRYECQPDGVLAAVSALYAKGDIDAGERDRMQTEERLRVEPEFTRSRYGTPTYCQLAAACACEIKSGADDESEMGVFHDLYQPLRASNLMMRLAEYSPAGCDAGILFVS</sequence>
<name>A0A6J5GP95_9BURK</name>
<keyword evidence="2" id="KW-1185">Reference proteome</keyword>
<accession>A0A6J5GP95</accession>
<gene>
    <name evidence="1" type="ORF">LMG28688_05770</name>
</gene>
<evidence type="ECO:0000313" key="1">
    <source>
        <dbReference type="EMBL" id="CAB3803375.1"/>
    </source>
</evidence>
<proteinExistence type="predicted"/>
<evidence type="ECO:0000313" key="2">
    <source>
        <dbReference type="Proteomes" id="UP000494119"/>
    </source>
</evidence>
<organism evidence="1 2">
    <name type="scientific">Paraburkholderia caffeinitolerans</name>
    <dbReference type="NCBI Taxonomy" id="1723730"/>
    <lineage>
        <taxon>Bacteria</taxon>
        <taxon>Pseudomonadati</taxon>
        <taxon>Pseudomonadota</taxon>
        <taxon>Betaproteobacteria</taxon>
        <taxon>Burkholderiales</taxon>
        <taxon>Burkholderiaceae</taxon>
        <taxon>Paraburkholderia</taxon>
    </lineage>
</organism>
<dbReference type="EMBL" id="CADIKL010000040">
    <property type="protein sequence ID" value="CAB3803375.1"/>
    <property type="molecule type" value="Genomic_DNA"/>
</dbReference>
<dbReference type="Proteomes" id="UP000494119">
    <property type="component" value="Unassembled WGS sequence"/>
</dbReference>
<protein>
    <submittedName>
        <fullName evidence="1">Uncharacterized protein</fullName>
    </submittedName>
</protein>
<dbReference type="AlphaFoldDB" id="A0A6J5GP95"/>
<reference evidence="1 2" key="1">
    <citation type="submission" date="2020-04" db="EMBL/GenBank/DDBJ databases">
        <authorList>
            <person name="De Canck E."/>
        </authorList>
    </citation>
    <scope>NUCLEOTIDE SEQUENCE [LARGE SCALE GENOMIC DNA]</scope>
    <source>
        <strain evidence="1 2">LMG 28688</strain>
    </source>
</reference>